<comment type="pathway">
    <text evidence="2">Glycolipid biosynthesis; glycosylphosphatidylinositol-anchor biosynthesis.</text>
</comment>
<comment type="similarity">
    <text evidence="10">Belongs to the glycosyltransferase 22 family. PIGZ subfamily.</text>
</comment>
<feature type="transmembrane region" description="Helical" evidence="11">
    <location>
        <begin position="7"/>
        <end position="25"/>
    </location>
</feature>
<evidence type="ECO:0000256" key="4">
    <source>
        <dbReference type="ARBA" id="ARBA00022676"/>
    </source>
</evidence>
<evidence type="ECO:0000256" key="8">
    <source>
        <dbReference type="ARBA" id="ARBA00022989"/>
    </source>
</evidence>
<dbReference type="OMA" id="HGIHPRY"/>
<dbReference type="GO" id="GO:0006276">
    <property type="term" value="P:plasmid maintenance"/>
    <property type="evidence" value="ECO:0007669"/>
    <property type="project" value="EnsemblFungi"/>
</dbReference>
<keyword evidence="7 11" id="KW-0256">Endoplasmic reticulum</keyword>
<feature type="transmembrane region" description="Helical" evidence="11">
    <location>
        <begin position="323"/>
        <end position="343"/>
    </location>
</feature>
<keyword evidence="9 11" id="KW-0472">Membrane</keyword>
<reference key="2">
    <citation type="submission" date="2011-08" db="EMBL/GenBank/DDBJ databases">
        <title>Genome sequence of Naumovozyma castellii.</title>
        <authorList>
            <person name="Gordon J.L."/>
            <person name="Armisen D."/>
            <person name="Proux-Wera E."/>
            <person name="OhEigeartaigh S.S."/>
            <person name="Byrne K.P."/>
            <person name="Wolfe K.H."/>
        </authorList>
    </citation>
    <scope>NUCLEOTIDE SEQUENCE</scope>
    <source>
        <strain>Type strain:CBS 4309</strain>
    </source>
</reference>
<dbReference type="PANTHER" id="PTHR22760">
    <property type="entry name" value="GLYCOSYLTRANSFERASE"/>
    <property type="match status" value="1"/>
</dbReference>
<evidence type="ECO:0000256" key="9">
    <source>
        <dbReference type="ARBA" id="ARBA00023136"/>
    </source>
</evidence>
<evidence type="ECO:0000256" key="7">
    <source>
        <dbReference type="ARBA" id="ARBA00022824"/>
    </source>
</evidence>
<dbReference type="Pfam" id="PF03901">
    <property type="entry name" value="Glyco_transf_22"/>
    <property type="match status" value="1"/>
</dbReference>
<keyword evidence="6 11" id="KW-0812">Transmembrane</keyword>
<dbReference type="EC" id="2.4.1.-" evidence="11"/>
<dbReference type="PANTHER" id="PTHR22760:SF3">
    <property type="entry name" value="GPI MANNOSYLTRANSFERASE 4"/>
    <property type="match status" value="1"/>
</dbReference>
<protein>
    <recommendedName>
        <fullName evidence="11">Mannosyltransferase</fullName>
        <ecNumber evidence="11">2.4.1.-</ecNumber>
    </recommendedName>
</protein>
<dbReference type="InterPro" id="IPR005599">
    <property type="entry name" value="GPI_mannosylTrfase"/>
</dbReference>
<evidence type="ECO:0000256" key="11">
    <source>
        <dbReference type="RuleBase" id="RU363075"/>
    </source>
</evidence>
<feature type="transmembrane region" description="Helical" evidence="11">
    <location>
        <begin position="178"/>
        <end position="207"/>
    </location>
</feature>
<evidence type="ECO:0000256" key="2">
    <source>
        <dbReference type="ARBA" id="ARBA00004687"/>
    </source>
</evidence>
<dbReference type="EMBL" id="HE576759">
    <property type="protein sequence ID" value="CCC71545.1"/>
    <property type="molecule type" value="Genomic_DNA"/>
</dbReference>
<dbReference type="GeneID" id="96905222"/>
<dbReference type="GO" id="GO:0005789">
    <property type="term" value="C:endoplasmic reticulum membrane"/>
    <property type="evidence" value="ECO:0007669"/>
    <property type="project" value="UniProtKB-SubCell"/>
</dbReference>
<keyword evidence="8 11" id="KW-1133">Transmembrane helix</keyword>
<feature type="transmembrane region" description="Helical" evidence="11">
    <location>
        <begin position="219"/>
        <end position="241"/>
    </location>
</feature>
<dbReference type="eggNOG" id="KOG4123">
    <property type="taxonomic scope" value="Eukaryota"/>
</dbReference>
<dbReference type="RefSeq" id="XP_003677892.1">
    <property type="nucleotide sequence ID" value="XM_003677844.1"/>
</dbReference>
<dbReference type="GO" id="GO:0006506">
    <property type="term" value="P:GPI anchor biosynthetic process"/>
    <property type="evidence" value="ECO:0007669"/>
    <property type="project" value="UniProtKB-KW"/>
</dbReference>
<organism evidence="12 13">
    <name type="scientific">Naumovozyma castellii</name>
    <name type="common">Yeast</name>
    <name type="synonym">Saccharomyces castellii</name>
    <dbReference type="NCBI Taxonomy" id="27288"/>
    <lineage>
        <taxon>Eukaryota</taxon>
        <taxon>Fungi</taxon>
        <taxon>Dikarya</taxon>
        <taxon>Ascomycota</taxon>
        <taxon>Saccharomycotina</taxon>
        <taxon>Saccharomycetes</taxon>
        <taxon>Saccharomycetales</taxon>
        <taxon>Saccharomycetaceae</taxon>
        <taxon>Naumovozyma</taxon>
    </lineage>
</organism>
<dbReference type="OrthoDB" id="10066429at2759"/>
<evidence type="ECO:0000313" key="13">
    <source>
        <dbReference type="Proteomes" id="UP000001640"/>
    </source>
</evidence>
<dbReference type="STRING" id="1064592.G0VJ66"/>
<dbReference type="KEGG" id="ncs:NCAS_0H02350"/>
<evidence type="ECO:0000256" key="6">
    <source>
        <dbReference type="ARBA" id="ARBA00022692"/>
    </source>
</evidence>
<dbReference type="HOGENOM" id="CLU_022957_2_0_1"/>
<evidence type="ECO:0000256" key="1">
    <source>
        <dbReference type="ARBA" id="ARBA00004477"/>
    </source>
</evidence>
<evidence type="ECO:0000256" key="10">
    <source>
        <dbReference type="ARBA" id="ARBA00038466"/>
    </source>
</evidence>
<keyword evidence="3" id="KW-0337">GPI-anchor biosynthesis</keyword>
<accession>G0VJ66</accession>
<dbReference type="AlphaFoldDB" id="G0VJ66"/>
<sequence length="514" mass="59469">MNRYILLPYLIYGLGLIVALQPSYIHPDEHFQSLEILVQKFWHIKGTIPWEFTPTDAARSYVPLYLTYGPLFSLLRYVLHVNNPMWILYCARVQNLILYIITFKWSLPYLVPNCESSLDISSKAELLMMTSYVTWSYQTHTFSNSIETNLLLIVLSLLQILLSKMSEKKNYSQVRVSLLLGGLISLGIFNRMTFPAFIMLPFLKLFFRFYRHKSHWSSFLVLSLSILLTTSLCILLDTAIYESNEWVITPWNNLKYNFDISNLESHGLHPWYTHILVNLPQLLGPMIIFLPLILLKTSTTIPTLSIMSSMVTLSYFKHQEFRFLTPLVPLLLIQLAACIPNSIQQSSFKRSVIRLLWVLFNIIFAVIVGVFHQSGVIQSLSNFSSPSTLEPITTHLWWKTYSPPTWLYMNSNLTVSTLADKSLIEFETTTDHVVDLQGCDLTTLELIMWDFLKHTDQVKLFVPKSVVKQLNPLMPIFKFDETMFVGSHLDLDHLEFGDWDTFSVGLFVYNVSLL</sequence>
<gene>
    <name evidence="12" type="primary">NCAS0H02350</name>
    <name evidence="12" type="ordered locus">NCAS_0H02350</name>
</gene>
<dbReference type="Proteomes" id="UP000001640">
    <property type="component" value="Chromosome 8"/>
</dbReference>
<name>G0VJ66_NAUCA</name>
<feature type="transmembrane region" description="Helical" evidence="11">
    <location>
        <begin position="86"/>
        <end position="108"/>
    </location>
</feature>
<dbReference type="InParanoid" id="G0VJ66"/>
<feature type="transmembrane region" description="Helical" evidence="11">
    <location>
        <begin position="60"/>
        <end position="79"/>
    </location>
</feature>
<proteinExistence type="inferred from homology"/>
<dbReference type="FunCoup" id="G0VJ66">
    <property type="interactions" value="61"/>
</dbReference>
<dbReference type="GO" id="GO:0000026">
    <property type="term" value="F:alpha-1,2-mannosyltransferase activity"/>
    <property type="evidence" value="ECO:0007669"/>
    <property type="project" value="EnsemblFungi"/>
</dbReference>
<feature type="transmembrane region" description="Helical" evidence="11">
    <location>
        <begin position="149"/>
        <end position="166"/>
    </location>
</feature>
<reference evidence="12 13" key="1">
    <citation type="journal article" date="2011" name="Proc. Natl. Acad. Sci. U.S.A.">
        <title>Evolutionary erosion of yeast sex chromosomes by mating-type switching accidents.</title>
        <authorList>
            <person name="Gordon J.L."/>
            <person name="Armisen D."/>
            <person name="Proux-Wera E."/>
            <person name="Oheigeartaigh S.S."/>
            <person name="Byrne K.P."/>
            <person name="Wolfe K.H."/>
        </authorList>
    </citation>
    <scope>NUCLEOTIDE SEQUENCE [LARGE SCALE GENOMIC DNA]</scope>
    <source>
        <strain evidence="13">ATCC 76901 / BCRC 22586 / CBS 4309 / NBRC 1992 / NRRL Y-12630</strain>
    </source>
</reference>
<keyword evidence="5" id="KW-0808">Transferase</keyword>
<comment type="subcellular location">
    <subcellularLocation>
        <location evidence="1 11">Endoplasmic reticulum membrane</location>
        <topology evidence="1 11">Multi-pass membrane protein</topology>
    </subcellularLocation>
</comment>
<evidence type="ECO:0000256" key="5">
    <source>
        <dbReference type="ARBA" id="ARBA00022679"/>
    </source>
</evidence>
<keyword evidence="13" id="KW-1185">Reference proteome</keyword>
<feature type="transmembrane region" description="Helical" evidence="11">
    <location>
        <begin position="355"/>
        <end position="372"/>
    </location>
</feature>
<feature type="transmembrane region" description="Helical" evidence="11">
    <location>
        <begin position="271"/>
        <end position="294"/>
    </location>
</feature>
<evidence type="ECO:0000256" key="3">
    <source>
        <dbReference type="ARBA" id="ARBA00022502"/>
    </source>
</evidence>
<keyword evidence="4 11" id="KW-0328">Glycosyltransferase</keyword>
<evidence type="ECO:0000313" key="12">
    <source>
        <dbReference type="EMBL" id="CCC71545.1"/>
    </source>
</evidence>